<proteinExistence type="predicted"/>
<accession>A0A2Z4G9C7</accession>
<reference evidence="1 2" key="1">
    <citation type="submission" date="2018-05" db="EMBL/GenBank/DDBJ databases">
        <title>Complete genome sequence of Arcticibacterium luteifluviistationis SM1504T, a cytophagaceae bacterium isolated from Arctic surface seawater.</title>
        <authorList>
            <person name="Li Y."/>
            <person name="Qin Q.-L."/>
        </authorList>
    </citation>
    <scope>NUCLEOTIDE SEQUENCE [LARGE SCALE GENOMIC DNA]</scope>
    <source>
        <strain evidence="1 2">SM1504</strain>
    </source>
</reference>
<dbReference type="EMBL" id="CP029480">
    <property type="protein sequence ID" value="AWV97533.1"/>
    <property type="molecule type" value="Genomic_DNA"/>
</dbReference>
<sequence>MKTTNTFVLFLCLFIGKTAFSQSSDDKLIRDFTTNLTSETRGDKMIEIGKKFLGRPYIGSTLEAPKEALICRLDGFDCYTFVETMLAMVLTSEYDDAGLDNLKEEIQYLRYRDGEIDGYASRVHYFFEWAKLAEKNGVVTDLTPELGEAAPKPINFMSTHRQYYPAFKTNDAIWNQIKSMEKVVSRYEFHEIKKENLADVAEGIQNGDIIAFTSTLGGLDVNHEGLAYWKGDQLHFMHASTEEKKVVISDETLQAYLNRIKKHSGLMVLRVNEDNSGL</sequence>
<dbReference type="OrthoDB" id="1409585at2"/>
<organism evidence="1 2">
    <name type="scientific">Arcticibacterium luteifluviistationis</name>
    <dbReference type="NCBI Taxonomy" id="1784714"/>
    <lineage>
        <taxon>Bacteria</taxon>
        <taxon>Pseudomonadati</taxon>
        <taxon>Bacteroidota</taxon>
        <taxon>Cytophagia</taxon>
        <taxon>Cytophagales</taxon>
        <taxon>Leadbetterellaceae</taxon>
        <taxon>Arcticibacterium</taxon>
    </lineage>
</organism>
<dbReference type="InterPro" id="IPR010846">
    <property type="entry name" value="AmiA-like"/>
</dbReference>
<name>A0A2Z4G9C7_9BACT</name>
<evidence type="ECO:0000313" key="1">
    <source>
        <dbReference type="EMBL" id="AWV97533.1"/>
    </source>
</evidence>
<dbReference type="KEGG" id="als:DJ013_04875"/>
<gene>
    <name evidence="1" type="ORF">DJ013_04875</name>
</gene>
<dbReference type="Proteomes" id="UP000249873">
    <property type="component" value="Chromosome"/>
</dbReference>
<dbReference type="Gene3D" id="1.10.3670.10">
    <property type="entry name" value="Putative xylanase like domain"/>
    <property type="match status" value="1"/>
</dbReference>
<protein>
    <submittedName>
        <fullName evidence="1">DUF1460 domain-containing protein</fullName>
    </submittedName>
</protein>
<dbReference type="Pfam" id="PF07313">
    <property type="entry name" value="AmiA-like"/>
    <property type="match status" value="1"/>
</dbReference>
<dbReference type="InterPro" id="IPR038765">
    <property type="entry name" value="Papain-like_cys_pep_sf"/>
</dbReference>
<dbReference type="RefSeq" id="WP_111370635.1">
    <property type="nucleotide sequence ID" value="NZ_CP029480.1"/>
</dbReference>
<dbReference type="AlphaFoldDB" id="A0A2Z4G9C7"/>
<dbReference type="Gene3D" id="2.30.260.10">
    <property type="entry name" value="putative xylanase like domain"/>
    <property type="match status" value="1"/>
</dbReference>
<evidence type="ECO:0000313" key="2">
    <source>
        <dbReference type="Proteomes" id="UP000249873"/>
    </source>
</evidence>
<dbReference type="SUPFAM" id="SSF54001">
    <property type="entry name" value="Cysteine proteinases"/>
    <property type="match status" value="1"/>
</dbReference>
<keyword evidence="2" id="KW-1185">Reference proteome</keyword>